<dbReference type="RefSeq" id="WP_379955083.1">
    <property type="nucleotide sequence ID" value="NZ_JAUYVI010000003.1"/>
</dbReference>
<evidence type="ECO:0000313" key="1">
    <source>
        <dbReference type="EMBL" id="MDQ7247649.1"/>
    </source>
</evidence>
<evidence type="ECO:0000313" key="2">
    <source>
        <dbReference type="Proteomes" id="UP001230156"/>
    </source>
</evidence>
<accession>A0ABU0YIV9</accession>
<sequence length="124" mass="13775">MVSDGIPADLRDFITKCIDSVGQLEALLLLRDSADEAWGVAALAKRLYVNEAEATAILIHLVGQGLVGQQDGLYRYVRQSEQAATIDRLAEAYARQLIPITNLIHAKPRRIRAFADAFKIKRDK</sequence>
<comment type="caution">
    <text evidence="1">The sequence shown here is derived from an EMBL/GenBank/DDBJ whole genome shotgun (WGS) entry which is preliminary data.</text>
</comment>
<gene>
    <name evidence="1" type="ORF">Q8A70_08215</name>
</gene>
<organism evidence="1 2">
    <name type="scientific">Dongia sedimenti</name>
    <dbReference type="NCBI Taxonomy" id="3064282"/>
    <lineage>
        <taxon>Bacteria</taxon>
        <taxon>Pseudomonadati</taxon>
        <taxon>Pseudomonadota</taxon>
        <taxon>Alphaproteobacteria</taxon>
        <taxon>Rhodospirillales</taxon>
        <taxon>Dongiaceae</taxon>
        <taxon>Dongia</taxon>
    </lineage>
</organism>
<protein>
    <recommendedName>
        <fullName evidence="3">MarR family transcriptional regulator</fullName>
    </recommendedName>
</protein>
<reference evidence="2" key="1">
    <citation type="submission" date="2023-08" db="EMBL/GenBank/DDBJ databases">
        <title>Rhodospirillaceae gen. nov., a novel taxon isolated from the Yangtze River Yuezi River estuary sludge.</title>
        <authorList>
            <person name="Ruan L."/>
        </authorList>
    </citation>
    <scope>NUCLEOTIDE SEQUENCE [LARGE SCALE GENOMIC DNA]</scope>
    <source>
        <strain evidence="2">R-7</strain>
    </source>
</reference>
<evidence type="ECO:0008006" key="3">
    <source>
        <dbReference type="Google" id="ProtNLM"/>
    </source>
</evidence>
<proteinExistence type="predicted"/>
<dbReference type="EMBL" id="JAUYVI010000003">
    <property type="protein sequence ID" value="MDQ7247649.1"/>
    <property type="molecule type" value="Genomic_DNA"/>
</dbReference>
<keyword evidence="2" id="KW-1185">Reference proteome</keyword>
<dbReference type="Proteomes" id="UP001230156">
    <property type="component" value="Unassembled WGS sequence"/>
</dbReference>
<name>A0ABU0YIV9_9PROT</name>